<reference evidence="2 3" key="1">
    <citation type="journal article" date="2019" name="Int. J. Syst. Evol. Microbiol.">
        <title>The Global Catalogue of Microorganisms (GCM) 10K type strain sequencing project: providing services to taxonomists for standard genome sequencing and annotation.</title>
        <authorList>
            <consortium name="The Broad Institute Genomics Platform"/>
            <consortium name="The Broad Institute Genome Sequencing Center for Infectious Disease"/>
            <person name="Wu L."/>
            <person name="Ma J."/>
        </authorList>
    </citation>
    <scope>NUCLEOTIDE SEQUENCE [LARGE SCALE GENOMIC DNA]</scope>
    <source>
        <strain evidence="2 3">DT92</strain>
    </source>
</reference>
<proteinExistence type="predicted"/>
<dbReference type="Pfam" id="PF24281">
    <property type="entry name" value="HVO_2928_N"/>
    <property type="match status" value="1"/>
</dbReference>
<feature type="domain" description="HVO-2928 N-terminal" evidence="1">
    <location>
        <begin position="6"/>
        <end position="129"/>
    </location>
</feature>
<accession>A0ABD5XLT3</accession>
<dbReference type="Proteomes" id="UP001596368">
    <property type="component" value="Unassembled WGS sequence"/>
</dbReference>
<name>A0ABD5XLT3_9EURY</name>
<keyword evidence="3" id="KW-1185">Reference proteome</keyword>
<dbReference type="AlphaFoldDB" id="A0ABD5XLT3"/>
<evidence type="ECO:0000259" key="1">
    <source>
        <dbReference type="Pfam" id="PF24281"/>
    </source>
</evidence>
<protein>
    <recommendedName>
        <fullName evidence="1">HVO-2928 N-terminal domain-containing protein</fullName>
    </recommendedName>
</protein>
<gene>
    <name evidence="2" type="ORF">ACFQRB_03980</name>
</gene>
<sequence length="161" mass="18452">MARGAVRGAGEALDRIERHRLDPDAPHEEMTDTECRAVREHEVLERTPSTLVLYTFVTRLHRCDSVLAQAARRLDLGFVLRSRRREHRHQWRVLLRSATNVGVFRREAAAHLGEGIRLEIGRLGPVDRWNDDSLATVSLPPEQRETLLAAVERGYYETPAR</sequence>
<dbReference type="EMBL" id="JBHSZG010000001">
    <property type="protein sequence ID" value="MFC7135953.1"/>
    <property type="molecule type" value="Genomic_DNA"/>
</dbReference>
<evidence type="ECO:0000313" key="3">
    <source>
        <dbReference type="Proteomes" id="UP001596368"/>
    </source>
</evidence>
<organism evidence="2 3">
    <name type="scientific">Halobaculum litoreum</name>
    <dbReference type="NCBI Taxonomy" id="3031998"/>
    <lineage>
        <taxon>Archaea</taxon>
        <taxon>Methanobacteriati</taxon>
        <taxon>Methanobacteriota</taxon>
        <taxon>Stenosarchaea group</taxon>
        <taxon>Halobacteria</taxon>
        <taxon>Halobacteriales</taxon>
        <taxon>Haloferacaceae</taxon>
        <taxon>Halobaculum</taxon>
    </lineage>
</organism>
<comment type="caution">
    <text evidence="2">The sequence shown here is derived from an EMBL/GenBank/DDBJ whole genome shotgun (WGS) entry which is preliminary data.</text>
</comment>
<dbReference type="InterPro" id="IPR056529">
    <property type="entry name" value="HVO_2928_N"/>
</dbReference>
<evidence type="ECO:0000313" key="2">
    <source>
        <dbReference type="EMBL" id="MFC7135953.1"/>
    </source>
</evidence>